<organism evidence="1 2">
    <name type="scientific">Paenibacillus thiaminolyticus</name>
    <name type="common">Bacillus thiaminolyticus</name>
    <dbReference type="NCBI Taxonomy" id="49283"/>
    <lineage>
        <taxon>Bacteria</taxon>
        <taxon>Bacillati</taxon>
        <taxon>Bacillota</taxon>
        <taxon>Bacilli</taxon>
        <taxon>Bacillales</taxon>
        <taxon>Paenibacillaceae</taxon>
        <taxon>Paenibacillus</taxon>
    </lineage>
</organism>
<protein>
    <submittedName>
        <fullName evidence="1">Uncharacterized protein</fullName>
    </submittedName>
</protein>
<evidence type="ECO:0000313" key="2">
    <source>
        <dbReference type="Proteomes" id="UP000266177"/>
    </source>
</evidence>
<proteinExistence type="predicted"/>
<comment type="caution">
    <text evidence="1">The sequence shown here is derived from an EMBL/GenBank/DDBJ whole genome shotgun (WGS) entry which is preliminary data.</text>
</comment>
<dbReference type="EMBL" id="QYZD01000022">
    <property type="protein sequence ID" value="RJG21632.1"/>
    <property type="molecule type" value="Genomic_DNA"/>
</dbReference>
<evidence type="ECO:0000313" key="1">
    <source>
        <dbReference type="EMBL" id="RJG21632.1"/>
    </source>
</evidence>
<dbReference type="AlphaFoldDB" id="A0A3A3GCZ8"/>
<gene>
    <name evidence="1" type="ORF">DQX05_20640</name>
</gene>
<dbReference type="RefSeq" id="WP_119795374.1">
    <property type="nucleotide sequence ID" value="NZ_QYZD01000022.1"/>
</dbReference>
<reference evidence="1 2" key="1">
    <citation type="submission" date="2018-09" db="EMBL/GenBank/DDBJ databases">
        <title>Paenibacillus SK2017-BO5.</title>
        <authorList>
            <person name="Piskunova J.V."/>
            <person name="Dubiley S.A."/>
            <person name="Severinov K.V."/>
        </authorList>
    </citation>
    <scope>NUCLEOTIDE SEQUENCE [LARGE SCALE GENOMIC DNA]</scope>
    <source>
        <strain evidence="1 2">BO5</strain>
    </source>
</reference>
<accession>A0A3A3GCZ8</accession>
<dbReference type="Proteomes" id="UP000266177">
    <property type="component" value="Unassembled WGS sequence"/>
</dbReference>
<dbReference type="Gene3D" id="2.10.10.90">
    <property type="match status" value="1"/>
</dbReference>
<name>A0A3A3GCZ8_PANTH</name>
<sequence length="211" mass="23512">MATTTEKLALHLPDYTDEIYETIEQLGQNFAKLDEVSPDYGTAPPVAGTWQQRHIVWNAEPAIGDYAGWVNTRTGRTAPSWTELTSYKTGEYVIPKTDNAHVYICIQAGHSGAMEPVFPTASGQEVQDTRGAQRWQRSKRYEKHDIVFPTVDNGRFYVCITAGESGGTEPEWALTDGTSIYDGAAVWLGYRIAKWKESGISALFRPFGKIE</sequence>
<dbReference type="OrthoDB" id="2589801at2"/>